<dbReference type="PANTHER" id="PTHR18964:SF149">
    <property type="entry name" value="BIFUNCTIONAL UDP-N-ACETYLGLUCOSAMINE 2-EPIMERASE_N-ACETYLMANNOSAMINE KINASE"/>
    <property type="match status" value="1"/>
</dbReference>
<dbReference type="eggNOG" id="COG1940">
    <property type="taxonomic scope" value="Bacteria"/>
</dbReference>
<dbReference type="PANTHER" id="PTHR18964">
    <property type="entry name" value="ROK (REPRESSOR, ORF, KINASE) FAMILY"/>
    <property type="match status" value="1"/>
</dbReference>
<dbReference type="eggNOG" id="COG0640">
    <property type="taxonomic scope" value="Bacteria"/>
</dbReference>
<dbReference type="Pfam" id="PF13412">
    <property type="entry name" value="HTH_24"/>
    <property type="match status" value="1"/>
</dbReference>
<dbReference type="InterPro" id="IPR036390">
    <property type="entry name" value="WH_DNA-bd_sf"/>
</dbReference>
<evidence type="ECO:0000313" key="3">
    <source>
        <dbReference type="EMBL" id="EFE64816.2"/>
    </source>
</evidence>
<dbReference type="GO" id="GO:0003700">
    <property type="term" value="F:DNA-binding transcription factor activity"/>
    <property type="evidence" value="ECO:0007669"/>
    <property type="project" value="InterPro"/>
</dbReference>
<dbReference type="InterPro" id="IPR000600">
    <property type="entry name" value="ROK"/>
</dbReference>
<protein>
    <submittedName>
        <fullName evidence="3">ROK-family transcriptional regulator</fullName>
    </submittedName>
</protein>
<sequence>MTKILGMSLAKPSLEMLRALTDENVLRALMEEGRLTRAEIAARTGISKPTVSDSVRRLSEAGLLADTGERTTGRGRVGTYYSLAADTGAALVASISPEGVVVETVDAFGTATARAEVGLGRAPGPHATAQALTEAVGLVRPRVHGPLRTAVVSAADPVDRVTGRLVHLPDAPFLVGDLDPAAVLADAVDGTVLVDNDINWAARAERATGCALGVDDFVYVHLGEGLGCAVVTDAEVRRGHHGLAGEIAHLYTAGPRGTALPLIEVFAELGLRRAESTAIDVDALRAAALGDSATARRTRGVLARAVGGVLAAAVALADPRLIVLGGTWGAEPGIAEAIRAHFAELPRSVPVAAAQVPEPELAGARTRAVEALRTAIITTRPEPSA</sequence>
<dbReference type="InterPro" id="IPR036388">
    <property type="entry name" value="WH-like_DNA-bd_sf"/>
</dbReference>
<dbReference type="Gene3D" id="3.30.420.40">
    <property type="match status" value="2"/>
</dbReference>
<dbReference type="CDD" id="cd00090">
    <property type="entry name" value="HTH_ARSR"/>
    <property type="match status" value="1"/>
</dbReference>
<feature type="domain" description="HTH arsR-type" evidence="2">
    <location>
        <begin position="15"/>
        <end position="97"/>
    </location>
</feature>
<dbReference type="SMART" id="SM00418">
    <property type="entry name" value="HTH_ARSR"/>
    <property type="match status" value="1"/>
</dbReference>
<dbReference type="Pfam" id="PF00480">
    <property type="entry name" value="ROK"/>
    <property type="match status" value="1"/>
</dbReference>
<dbReference type="CDD" id="cd23763">
    <property type="entry name" value="ASKHA_ATPase_ROK"/>
    <property type="match status" value="1"/>
</dbReference>
<dbReference type="EMBL" id="DS999641">
    <property type="protein sequence ID" value="EFE64816.2"/>
    <property type="molecule type" value="Genomic_DNA"/>
</dbReference>
<dbReference type="PRINTS" id="PR00033">
    <property type="entry name" value="HTHASNC"/>
</dbReference>
<evidence type="ECO:0000259" key="2">
    <source>
        <dbReference type="SMART" id="SM00418"/>
    </source>
</evidence>
<dbReference type="AlphaFoldDB" id="D5ZTY2"/>
<comment type="similarity">
    <text evidence="1">Belongs to the ROK (NagC/XylR) family.</text>
</comment>
<proteinExistence type="inferred from homology"/>
<dbReference type="GO" id="GO:0043565">
    <property type="term" value="F:sequence-specific DNA binding"/>
    <property type="evidence" value="ECO:0007669"/>
    <property type="project" value="InterPro"/>
</dbReference>
<dbReference type="InterPro" id="IPR001845">
    <property type="entry name" value="HTH_ArsR_DNA-bd_dom"/>
</dbReference>
<dbReference type="Proteomes" id="UP000003824">
    <property type="component" value="Unassembled WGS sequence"/>
</dbReference>
<dbReference type="InterPro" id="IPR011991">
    <property type="entry name" value="ArsR-like_HTH"/>
</dbReference>
<reference evidence="4" key="1">
    <citation type="submission" date="2008-12" db="EMBL/GenBank/DDBJ databases">
        <title>Annotation of Streptomyces ghanaensis ATCC 14672.</title>
        <authorList>
            <consortium name="The Broad Institute Genome Sequencing Platform"/>
            <consortium name="Broad Institute Microbial Sequencing Center"/>
            <person name="Fischbach M."/>
            <person name="Ward D."/>
            <person name="Young S."/>
            <person name="Kodira C.D."/>
            <person name="Zeng Q."/>
            <person name="Koehrsen M."/>
            <person name="Godfrey P."/>
            <person name="Alvarado L."/>
            <person name="Berlin A.M."/>
            <person name="Borenstein D."/>
            <person name="Chen Z."/>
            <person name="Engels R."/>
            <person name="Freedman E."/>
            <person name="Gellesch M."/>
            <person name="Goldberg J."/>
            <person name="Griggs A."/>
            <person name="Gujja S."/>
            <person name="Heiman D.I."/>
            <person name="Hepburn T.A."/>
            <person name="Howarth C."/>
            <person name="Jen D."/>
            <person name="Larson L."/>
            <person name="Lewis B."/>
            <person name="Mehta T."/>
            <person name="Park D."/>
            <person name="Pearson M."/>
            <person name="Roberts A."/>
            <person name="Saif S."/>
            <person name="Shea T.D."/>
            <person name="Shenoy N."/>
            <person name="Sisk P."/>
            <person name="Stolte C."/>
            <person name="Sykes S.N."/>
            <person name="Walk T."/>
            <person name="White J."/>
            <person name="Yandava C."/>
            <person name="Straight P."/>
            <person name="Clardy J."/>
            <person name="Hung D."/>
            <person name="Kolter R."/>
            <person name="Mekalanos J."/>
            <person name="Walker S."/>
            <person name="Walsh C.T."/>
            <person name="Wieland B.L.C."/>
            <person name="Ilzarbe M."/>
            <person name="Galagan J."/>
            <person name="Nusbaum C."/>
            <person name="Birren B."/>
        </authorList>
    </citation>
    <scope>NUCLEOTIDE SEQUENCE [LARGE SCALE GENOMIC DNA]</scope>
    <source>
        <strain evidence="4">ATCC 14672 / DSM 40746 / JCM 4963 / KCTC 9882 / NRRL B-12104 / FH 1290</strain>
    </source>
</reference>
<dbReference type="InterPro" id="IPR000485">
    <property type="entry name" value="AsnC-type_HTH_dom"/>
</dbReference>
<dbReference type="SUPFAM" id="SSF46785">
    <property type="entry name" value="Winged helix' DNA-binding domain"/>
    <property type="match status" value="1"/>
</dbReference>
<dbReference type="InterPro" id="IPR043129">
    <property type="entry name" value="ATPase_NBD"/>
</dbReference>
<accession>D5ZTY2</accession>
<evidence type="ECO:0000313" key="4">
    <source>
        <dbReference type="Proteomes" id="UP000003824"/>
    </source>
</evidence>
<evidence type="ECO:0000256" key="1">
    <source>
        <dbReference type="ARBA" id="ARBA00006479"/>
    </source>
</evidence>
<name>D5ZTY2_STRV1</name>
<dbReference type="SUPFAM" id="SSF53067">
    <property type="entry name" value="Actin-like ATPase domain"/>
    <property type="match status" value="1"/>
</dbReference>
<organism evidence="3 4">
    <name type="scientific">Streptomyces viridosporus (strain ATCC 14672 / DSM 40746 / JCM 4963 / KCTC 9882 / NRRL B-12104 / FH 1290)</name>
    <name type="common">Streptomyces ghanaensis</name>
    <dbReference type="NCBI Taxonomy" id="566461"/>
    <lineage>
        <taxon>Bacteria</taxon>
        <taxon>Bacillati</taxon>
        <taxon>Actinomycetota</taxon>
        <taxon>Actinomycetes</taxon>
        <taxon>Kitasatosporales</taxon>
        <taxon>Streptomycetaceae</taxon>
        <taxon>Streptomyces</taxon>
    </lineage>
</organism>
<gene>
    <name evidence="3" type="ORF">SSFG_00073</name>
</gene>
<dbReference type="Gene3D" id="1.10.10.10">
    <property type="entry name" value="Winged helix-like DNA-binding domain superfamily/Winged helix DNA-binding domain"/>
    <property type="match status" value="1"/>
</dbReference>